<dbReference type="AlphaFoldDB" id="A0AAN7ACA3"/>
<dbReference type="InterPro" id="IPR010730">
    <property type="entry name" value="HET"/>
</dbReference>
<evidence type="ECO:0000259" key="2">
    <source>
        <dbReference type="Pfam" id="PF06985"/>
    </source>
</evidence>
<reference evidence="3" key="2">
    <citation type="submission" date="2023-05" db="EMBL/GenBank/DDBJ databases">
        <authorList>
            <consortium name="Lawrence Berkeley National Laboratory"/>
            <person name="Steindorff A."/>
            <person name="Hensen N."/>
            <person name="Bonometti L."/>
            <person name="Westerberg I."/>
            <person name="Brannstrom I.O."/>
            <person name="Guillou S."/>
            <person name="Cros-Aarteil S."/>
            <person name="Calhoun S."/>
            <person name="Haridas S."/>
            <person name="Kuo A."/>
            <person name="Mondo S."/>
            <person name="Pangilinan J."/>
            <person name="Riley R."/>
            <person name="Labutti K."/>
            <person name="Andreopoulos B."/>
            <person name="Lipzen A."/>
            <person name="Chen C."/>
            <person name="Yanf M."/>
            <person name="Daum C."/>
            <person name="Ng V."/>
            <person name="Clum A."/>
            <person name="Ohm R."/>
            <person name="Martin F."/>
            <person name="Silar P."/>
            <person name="Natvig D."/>
            <person name="Lalanne C."/>
            <person name="Gautier V."/>
            <person name="Ament-Velasquez S.L."/>
            <person name="Kruys A."/>
            <person name="Hutchinson M.I."/>
            <person name="Powell A.J."/>
            <person name="Barry K."/>
            <person name="Miller A.N."/>
            <person name="Grigoriev I.V."/>
            <person name="Debuchy R."/>
            <person name="Gladieux P."/>
            <person name="Thoren M.H."/>
            <person name="Johannesson H."/>
        </authorList>
    </citation>
    <scope>NUCLEOTIDE SEQUENCE</scope>
    <source>
        <strain evidence="3">PSN309</strain>
    </source>
</reference>
<sequence length="488" mass="54002">MGRKRGLILRHQSAGSPPALVPATQPIMGKDQKLVHPGTQDHLDYIWIDTCCIDKSSSAELQEAINSMFAWYMSASICYAFLHDLPPLTPDTCWSGITSCRWFTRGWTLQELIAPGSLVFFDSSWAARGTRQSRASEICATTNIDQRILRRDKSDDVRGMLEEISVARRMSWASGRETTRIEDQAYCLLGLFDINMPMLYGEGPKAFARLQQEIIETTDDCSVLAWGFRSSLPSSRLSSTNLLIQLLPPDPLSIFAQSPAQFAYAANWAPGRVDEFNRPAFALGQRGITISLPIVDDPVVGNSHIKYAIIGCTYVNPPHFLALPLIKATYLDANTFEEDQEYVRTSSCMPIPILASLAEQNAKWSTVCIRKPLGLRTAKILRASHPPVLITCTSPSPLQVDALYPVQPSGDRHVTCEVGIVQPPKRPNQKSEKDPGPERPAAELYFPPARYLPMLPGEESGLLDSEGVKHRETGSRCDSLQLNASNGE</sequence>
<reference evidence="3" key="1">
    <citation type="journal article" date="2023" name="Mol. Phylogenet. Evol.">
        <title>Genome-scale phylogeny and comparative genomics of the fungal order Sordariales.</title>
        <authorList>
            <person name="Hensen N."/>
            <person name="Bonometti L."/>
            <person name="Westerberg I."/>
            <person name="Brannstrom I.O."/>
            <person name="Guillou S."/>
            <person name="Cros-Aarteil S."/>
            <person name="Calhoun S."/>
            <person name="Haridas S."/>
            <person name="Kuo A."/>
            <person name="Mondo S."/>
            <person name="Pangilinan J."/>
            <person name="Riley R."/>
            <person name="LaButti K."/>
            <person name="Andreopoulos B."/>
            <person name="Lipzen A."/>
            <person name="Chen C."/>
            <person name="Yan M."/>
            <person name="Daum C."/>
            <person name="Ng V."/>
            <person name="Clum A."/>
            <person name="Steindorff A."/>
            <person name="Ohm R.A."/>
            <person name="Martin F."/>
            <person name="Silar P."/>
            <person name="Natvig D.O."/>
            <person name="Lalanne C."/>
            <person name="Gautier V."/>
            <person name="Ament-Velasquez S.L."/>
            <person name="Kruys A."/>
            <person name="Hutchinson M.I."/>
            <person name="Powell A.J."/>
            <person name="Barry K."/>
            <person name="Miller A.N."/>
            <person name="Grigoriev I.V."/>
            <person name="Debuchy R."/>
            <person name="Gladieux P."/>
            <person name="Hiltunen Thoren M."/>
            <person name="Johannesson H."/>
        </authorList>
    </citation>
    <scope>NUCLEOTIDE SEQUENCE</scope>
    <source>
        <strain evidence="3">PSN309</strain>
    </source>
</reference>
<evidence type="ECO:0000313" key="3">
    <source>
        <dbReference type="EMBL" id="KAK4183351.1"/>
    </source>
</evidence>
<evidence type="ECO:0000313" key="4">
    <source>
        <dbReference type="Proteomes" id="UP001302126"/>
    </source>
</evidence>
<evidence type="ECO:0000256" key="1">
    <source>
        <dbReference type="SAM" id="MobiDB-lite"/>
    </source>
</evidence>
<dbReference type="PANTHER" id="PTHR10622">
    <property type="entry name" value="HET DOMAIN-CONTAINING PROTEIN"/>
    <property type="match status" value="1"/>
</dbReference>
<dbReference type="EMBL" id="MU864555">
    <property type="protein sequence ID" value="KAK4183351.1"/>
    <property type="molecule type" value="Genomic_DNA"/>
</dbReference>
<feature type="compositionally biased region" description="Basic and acidic residues" evidence="1">
    <location>
        <begin position="429"/>
        <end position="441"/>
    </location>
</feature>
<keyword evidence="4" id="KW-1185">Reference proteome</keyword>
<dbReference type="Proteomes" id="UP001302126">
    <property type="component" value="Unassembled WGS sequence"/>
</dbReference>
<dbReference type="PANTHER" id="PTHR10622:SF10">
    <property type="entry name" value="HET DOMAIN-CONTAINING PROTEIN"/>
    <property type="match status" value="1"/>
</dbReference>
<comment type="caution">
    <text evidence="3">The sequence shown here is derived from an EMBL/GenBank/DDBJ whole genome shotgun (WGS) entry which is preliminary data.</text>
</comment>
<gene>
    <name evidence="3" type="ORF">QBC35DRAFT_114727</name>
</gene>
<dbReference type="Pfam" id="PF06985">
    <property type="entry name" value="HET"/>
    <property type="match status" value="1"/>
</dbReference>
<feature type="compositionally biased region" description="Basic and acidic residues" evidence="1">
    <location>
        <begin position="466"/>
        <end position="475"/>
    </location>
</feature>
<accession>A0AAN7ACA3</accession>
<name>A0AAN7ACA3_9PEZI</name>
<feature type="region of interest" description="Disordered" evidence="1">
    <location>
        <begin position="422"/>
        <end position="488"/>
    </location>
</feature>
<organism evidence="3 4">
    <name type="scientific">Podospora australis</name>
    <dbReference type="NCBI Taxonomy" id="1536484"/>
    <lineage>
        <taxon>Eukaryota</taxon>
        <taxon>Fungi</taxon>
        <taxon>Dikarya</taxon>
        <taxon>Ascomycota</taxon>
        <taxon>Pezizomycotina</taxon>
        <taxon>Sordariomycetes</taxon>
        <taxon>Sordariomycetidae</taxon>
        <taxon>Sordariales</taxon>
        <taxon>Podosporaceae</taxon>
        <taxon>Podospora</taxon>
    </lineage>
</organism>
<proteinExistence type="predicted"/>
<protein>
    <recommendedName>
        <fullName evidence="2">Heterokaryon incompatibility domain-containing protein</fullName>
    </recommendedName>
</protein>
<feature type="domain" description="Heterokaryon incompatibility" evidence="2">
    <location>
        <begin position="40"/>
        <end position="83"/>
    </location>
</feature>
<feature type="compositionally biased region" description="Polar residues" evidence="1">
    <location>
        <begin position="476"/>
        <end position="488"/>
    </location>
</feature>